<keyword evidence="4" id="KW-0808">Transferase</keyword>
<dbReference type="PROSITE" id="PS50109">
    <property type="entry name" value="HIS_KIN"/>
    <property type="match status" value="1"/>
</dbReference>
<dbReference type="InterPro" id="IPR003018">
    <property type="entry name" value="GAF"/>
</dbReference>
<dbReference type="CDD" id="cd00082">
    <property type="entry name" value="HisKA"/>
    <property type="match status" value="1"/>
</dbReference>
<dbReference type="PANTHER" id="PTHR43547">
    <property type="entry name" value="TWO-COMPONENT HISTIDINE KINASE"/>
    <property type="match status" value="1"/>
</dbReference>
<keyword evidence="5" id="KW-0902">Two-component regulatory system</keyword>
<organism evidence="8">
    <name type="scientific">Planktothricoides sp. SpSt-374</name>
    <dbReference type="NCBI Taxonomy" id="2282167"/>
    <lineage>
        <taxon>Bacteria</taxon>
        <taxon>Bacillati</taxon>
        <taxon>Cyanobacteriota</taxon>
        <taxon>Cyanophyceae</taxon>
        <taxon>Oscillatoriophycideae</taxon>
        <taxon>Oscillatoriales</taxon>
        <taxon>Oscillatoriaceae</taxon>
        <taxon>Planktothricoides</taxon>
    </lineage>
</organism>
<feature type="region of interest" description="Disordered" evidence="6">
    <location>
        <begin position="91"/>
        <end position="112"/>
    </location>
</feature>
<evidence type="ECO:0000256" key="5">
    <source>
        <dbReference type="ARBA" id="ARBA00023012"/>
    </source>
</evidence>
<gene>
    <name evidence="8" type="ORF">ENR15_09700</name>
</gene>
<dbReference type="InterPro" id="IPR003661">
    <property type="entry name" value="HisK_dim/P_dom"/>
</dbReference>
<reference evidence="8" key="1">
    <citation type="journal article" date="2020" name="mSystems">
        <title>Genome- and Community-Level Interaction Insights into Carbon Utilization and Element Cycling Functions of Hydrothermarchaeota in Hydrothermal Sediment.</title>
        <authorList>
            <person name="Zhou Z."/>
            <person name="Liu Y."/>
            <person name="Xu W."/>
            <person name="Pan J."/>
            <person name="Luo Z.H."/>
            <person name="Li M."/>
        </authorList>
    </citation>
    <scope>NUCLEOTIDE SEQUENCE [LARGE SCALE GENOMIC DNA]</scope>
    <source>
        <strain evidence="8">SpSt-374</strain>
    </source>
</reference>
<dbReference type="InterPro" id="IPR036890">
    <property type="entry name" value="HATPase_C_sf"/>
</dbReference>
<dbReference type="Pfam" id="PF00512">
    <property type="entry name" value="HisKA"/>
    <property type="match status" value="1"/>
</dbReference>
<dbReference type="SUPFAM" id="SSF55781">
    <property type="entry name" value="GAF domain-like"/>
    <property type="match status" value="1"/>
</dbReference>
<dbReference type="PRINTS" id="PR00344">
    <property type="entry name" value="BCTRLSENSOR"/>
</dbReference>
<dbReference type="InterPro" id="IPR005467">
    <property type="entry name" value="His_kinase_dom"/>
</dbReference>
<comment type="caution">
    <text evidence="8">The sequence shown here is derived from an EMBL/GenBank/DDBJ whole genome shotgun (WGS) entry which is preliminary data.</text>
</comment>
<dbReference type="InterPro" id="IPR004358">
    <property type="entry name" value="Sig_transdc_His_kin-like_C"/>
</dbReference>
<evidence type="ECO:0000256" key="1">
    <source>
        <dbReference type="ARBA" id="ARBA00000085"/>
    </source>
</evidence>
<dbReference type="Pfam" id="PF02518">
    <property type="entry name" value="HATPase_c"/>
    <property type="match status" value="1"/>
</dbReference>
<comment type="catalytic activity">
    <reaction evidence="1">
        <text>ATP + protein L-histidine = ADP + protein N-phospho-L-histidine.</text>
        <dbReference type="EC" id="2.7.13.3"/>
    </reaction>
</comment>
<accession>A0A7C3ZK60</accession>
<dbReference type="EC" id="2.7.13.3" evidence="2"/>
<dbReference type="Gene3D" id="1.10.287.130">
    <property type="match status" value="1"/>
</dbReference>
<name>A0A7C3ZK60_9CYAN</name>
<dbReference type="SMART" id="SM00388">
    <property type="entry name" value="HisKA"/>
    <property type="match status" value="1"/>
</dbReference>
<dbReference type="EMBL" id="DSPX01000095">
    <property type="protein sequence ID" value="HGG00905.1"/>
    <property type="molecule type" value="Genomic_DNA"/>
</dbReference>
<dbReference type="InterPro" id="IPR003594">
    <property type="entry name" value="HATPase_dom"/>
</dbReference>
<evidence type="ECO:0000256" key="2">
    <source>
        <dbReference type="ARBA" id="ARBA00012438"/>
    </source>
</evidence>
<feature type="domain" description="Histidine kinase" evidence="7">
    <location>
        <begin position="290"/>
        <end position="495"/>
    </location>
</feature>
<protein>
    <recommendedName>
        <fullName evidence="2">histidine kinase</fullName>
        <ecNumber evidence="2">2.7.13.3</ecNumber>
    </recommendedName>
</protein>
<dbReference type="Gene3D" id="3.30.450.40">
    <property type="match status" value="1"/>
</dbReference>
<keyword evidence="4" id="KW-0418">Kinase</keyword>
<dbReference type="SMART" id="SM00065">
    <property type="entry name" value="GAF"/>
    <property type="match status" value="1"/>
</dbReference>
<evidence type="ECO:0000256" key="6">
    <source>
        <dbReference type="SAM" id="MobiDB-lite"/>
    </source>
</evidence>
<proteinExistence type="predicted"/>
<evidence type="ECO:0000256" key="4">
    <source>
        <dbReference type="ARBA" id="ARBA00022777"/>
    </source>
</evidence>
<evidence type="ECO:0000259" key="7">
    <source>
        <dbReference type="PROSITE" id="PS50109"/>
    </source>
</evidence>
<dbReference type="SMART" id="SM00387">
    <property type="entry name" value="HATPase_c"/>
    <property type="match status" value="1"/>
</dbReference>
<evidence type="ECO:0000313" key="8">
    <source>
        <dbReference type="EMBL" id="HGG00905.1"/>
    </source>
</evidence>
<dbReference type="Pfam" id="PF01590">
    <property type="entry name" value="GAF"/>
    <property type="match status" value="1"/>
</dbReference>
<dbReference type="AlphaFoldDB" id="A0A7C3ZK60"/>
<dbReference type="Gene3D" id="3.30.565.10">
    <property type="entry name" value="Histidine kinase-like ATPase, C-terminal domain"/>
    <property type="match status" value="1"/>
</dbReference>
<dbReference type="SUPFAM" id="SSF55874">
    <property type="entry name" value="ATPase domain of HSP90 chaperone/DNA topoisomerase II/histidine kinase"/>
    <property type="match status" value="1"/>
</dbReference>
<keyword evidence="3" id="KW-0597">Phosphoprotein</keyword>
<dbReference type="InterPro" id="IPR029016">
    <property type="entry name" value="GAF-like_dom_sf"/>
</dbReference>
<dbReference type="PANTHER" id="PTHR43547:SF2">
    <property type="entry name" value="HYBRID SIGNAL TRANSDUCTION HISTIDINE KINASE C"/>
    <property type="match status" value="1"/>
</dbReference>
<dbReference type="SUPFAM" id="SSF47384">
    <property type="entry name" value="Homodimeric domain of signal transducing histidine kinase"/>
    <property type="match status" value="1"/>
</dbReference>
<dbReference type="InterPro" id="IPR036097">
    <property type="entry name" value="HisK_dim/P_sf"/>
</dbReference>
<dbReference type="GO" id="GO:0000155">
    <property type="term" value="F:phosphorelay sensor kinase activity"/>
    <property type="evidence" value="ECO:0007669"/>
    <property type="project" value="InterPro"/>
</dbReference>
<sequence>MEKLKSVSEQLAVAVEEGSSGAIACFQDQGSFYRQHQNLLYDLTMAIHRGTNLDRILQLTADRLVEALQTERATILLLKYADPLFKTRQARSAEALNRETDPGKRPPQPLPRVKITVVAQATSSDQGDSKPQLHQSFWLHECFWCQAAFTNAPHPVPISDLAEFLRGGSNCTYAPIFDPDARPTGVNVPLVGSAGGSSSSTTVLGFLVLEHSQARPWLAEELRLLEIVAASLSTAILHSQTIQHVQALVEDRNAQLHSSLDVQAKLYEKSRQQVEQLRRLNQVKDEILSTLSHELNTPLTTMKMAVQMLRQPGLPLERQVKYLDILEEELRRESNLVKDLLNLQRLESGSVEPFVQTVELKQFLRNLANSFDAKWAEAELKLSLSLPKSAIKLQTDANSLDRILMELLTNAGKYSEPGSTVHLQIAHDRSANQVVMNLTNIGVGISEEDLPYIFDKFRRGTGVTERAIAGTGLGLALVKSLVQQLNGTITVVSRPLARMGDGEMGGTGGQGDGETGGRSAVLYETCFTLTLPQLSATAS</sequence>
<evidence type="ECO:0000256" key="3">
    <source>
        <dbReference type="ARBA" id="ARBA00022553"/>
    </source>
</evidence>